<gene>
    <name evidence="10 13" type="primary">murG</name>
    <name evidence="13" type="ORF">PP769_06460</name>
</gene>
<comment type="catalytic activity">
    <reaction evidence="10">
        <text>di-trans,octa-cis-undecaprenyl diphospho-N-acetyl-alpha-D-muramoyl-L-alanyl-D-glutamyl-meso-2,6-diaminopimeloyl-D-alanyl-D-alanine + UDP-N-acetyl-alpha-D-glucosamine = di-trans,octa-cis-undecaprenyl diphospho-[N-acetyl-alpha-D-glucosaminyl-(1-&gt;4)]-N-acetyl-alpha-D-muramoyl-L-alanyl-D-glutamyl-meso-2,6-diaminopimeloyl-D-alanyl-D-alanine + UDP + H(+)</text>
        <dbReference type="Rhea" id="RHEA:31227"/>
        <dbReference type="ChEBI" id="CHEBI:15378"/>
        <dbReference type="ChEBI" id="CHEBI:57705"/>
        <dbReference type="ChEBI" id="CHEBI:58223"/>
        <dbReference type="ChEBI" id="CHEBI:61387"/>
        <dbReference type="ChEBI" id="CHEBI:61388"/>
        <dbReference type="EC" id="2.4.1.227"/>
    </reaction>
</comment>
<dbReference type="PANTHER" id="PTHR21015:SF22">
    <property type="entry name" value="GLYCOSYLTRANSFERASE"/>
    <property type="match status" value="1"/>
</dbReference>
<dbReference type="InterPro" id="IPR006009">
    <property type="entry name" value="GlcNAc_MurG"/>
</dbReference>
<evidence type="ECO:0000256" key="2">
    <source>
        <dbReference type="ARBA" id="ARBA00022618"/>
    </source>
</evidence>
<dbReference type="GO" id="GO:0071555">
    <property type="term" value="P:cell wall organization"/>
    <property type="evidence" value="ECO:0007669"/>
    <property type="project" value="UniProtKB-KW"/>
</dbReference>
<organism evidence="13 14">
    <name type="scientific">Candidatus Nitrospira allomarina</name>
    <dbReference type="NCBI Taxonomy" id="3020900"/>
    <lineage>
        <taxon>Bacteria</taxon>
        <taxon>Pseudomonadati</taxon>
        <taxon>Nitrospirota</taxon>
        <taxon>Nitrospiria</taxon>
        <taxon>Nitrospirales</taxon>
        <taxon>Nitrospiraceae</taxon>
        <taxon>Nitrospira</taxon>
    </lineage>
</organism>
<dbReference type="Pfam" id="PF04101">
    <property type="entry name" value="Glyco_tran_28_C"/>
    <property type="match status" value="1"/>
</dbReference>
<evidence type="ECO:0000256" key="8">
    <source>
        <dbReference type="ARBA" id="ARBA00023306"/>
    </source>
</evidence>
<comment type="subcellular location">
    <subcellularLocation>
        <location evidence="10">Cell membrane</location>
        <topology evidence="10">Peripheral membrane protein</topology>
        <orientation evidence="10">Cytoplasmic side</orientation>
    </subcellularLocation>
</comment>
<proteinExistence type="inferred from homology"/>
<dbReference type="GO" id="GO:0050511">
    <property type="term" value="F:undecaprenyldiphospho-muramoylpentapeptide beta-N-acetylglucosaminyltransferase activity"/>
    <property type="evidence" value="ECO:0007669"/>
    <property type="project" value="UniProtKB-UniRule"/>
</dbReference>
<dbReference type="RefSeq" id="WP_312646145.1">
    <property type="nucleotide sequence ID" value="NZ_CP116967.1"/>
</dbReference>
<comment type="function">
    <text evidence="10">Cell wall formation. Catalyzes the transfer of a GlcNAc subunit on undecaprenyl-pyrophosphoryl-MurNAc-pentapeptide (lipid intermediate I) to form undecaprenyl-pyrophosphoryl-MurNAc-(pentapeptide)GlcNAc (lipid intermediate II).</text>
</comment>
<dbReference type="Proteomes" id="UP001302719">
    <property type="component" value="Chromosome"/>
</dbReference>
<dbReference type="KEGG" id="nall:PP769_06460"/>
<keyword evidence="14" id="KW-1185">Reference proteome</keyword>
<dbReference type="GO" id="GO:0005975">
    <property type="term" value="P:carbohydrate metabolic process"/>
    <property type="evidence" value="ECO:0007669"/>
    <property type="project" value="InterPro"/>
</dbReference>
<evidence type="ECO:0000256" key="10">
    <source>
        <dbReference type="HAMAP-Rule" id="MF_00033"/>
    </source>
</evidence>
<evidence type="ECO:0000313" key="13">
    <source>
        <dbReference type="EMBL" id="WNM59402.1"/>
    </source>
</evidence>
<reference evidence="13 14" key="1">
    <citation type="submission" date="2023-01" db="EMBL/GenBank/DDBJ databases">
        <title>Cultivation and genomic characterization of new, ubiquitous marine nitrite-oxidizing bacteria from the Nitrospirales.</title>
        <authorList>
            <person name="Mueller A.J."/>
            <person name="Daebeler A."/>
            <person name="Herbold C.W."/>
            <person name="Kirkegaard R.H."/>
            <person name="Daims H."/>
        </authorList>
    </citation>
    <scope>NUCLEOTIDE SEQUENCE [LARGE SCALE GENOMIC DNA]</scope>
    <source>
        <strain evidence="13 14">VA</strain>
    </source>
</reference>
<comment type="similarity">
    <text evidence="10">Belongs to the glycosyltransferase 28 family. MurG subfamily.</text>
</comment>
<comment type="pathway">
    <text evidence="10">Cell wall biogenesis; peptidoglycan biosynthesis.</text>
</comment>
<keyword evidence="1 10" id="KW-1003">Cell membrane</keyword>
<dbReference type="GO" id="GO:0008360">
    <property type="term" value="P:regulation of cell shape"/>
    <property type="evidence" value="ECO:0007669"/>
    <property type="project" value="UniProtKB-KW"/>
</dbReference>
<dbReference type="InterPro" id="IPR004276">
    <property type="entry name" value="GlycoTrans_28_N"/>
</dbReference>
<feature type="domain" description="Glycosyltransferase family 28 N-terminal" evidence="11">
    <location>
        <begin position="3"/>
        <end position="142"/>
    </location>
</feature>
<evidence type="ECO:0000256" key="3">
    <source>
        <dbReference type="ARBA" id="ARBA00022676"/>
    </source>
</evidence>
<keyword evidence="9 10" id="KW-0961">Cell wall biogenesis/degradation</keyword>
<evidence type="ECO:0000256" key="4">
    <source>
        <dbReference type="ARBA" id="ARBA00022679"/>
    </source>
</evidence>
<evidence type="ECO:0000256" key="9">
    <source>
        <dbReference type="ARBA" id="ARBA00023316"/>
    </source>
</evidence>
<keyword evidence="4 10" id="KW-0808">Transferase</keyword>
<dbReference type="GO" id="GO:0051301">
    <property type="term" value="P:cell division"/>
    <property type="evidence" value="ECO:0007669"/>
    <property type="project" value="UniProtKB-KW"/>
</dbReference>
<feature type="binding site" evidence="10">
    <location>
        <position position="289"/>
    </location>
    <ligand>
        <name>UDP-N-acetyl-alpha-D-glucosamine</name>
        <dbReference type="ChEBI" id="CHEBI:57705"/>
    </ligand>
</feature>
<dbReference type="SUPFAM" id="SSF53756">
    <property type="entry name" value="UDP-Glycosyltransferase/glycogen phosphorylase"/>
    <property type="match status" value="1"/>
</dbReference>
<dbReference type="GO" id="GO:0009252">
    <property type="term" value="P:peptidoglycan biosynthetic process"/>
    <property type="evidence" value="ECO:0007669"/>
    <property type="project" value="UniProtKB-UniRule"/>
</dbReference>
<dbReference type="EMBL" id="CP116967">
    <property type="protein sequence ID" value="WNM59402.1"/>
    <property type="molecule type" value="Genomic_DNA"/>
</dbReference>
<evidence type="ECO:0000313" key="14">
    <source>
        <dbReference type="Proteomes" id="UP001302719"/>
    </source>
</evidence>
<keyword evidence="3 10" id="KW-0328">Glycosyltransferase</keyword>
<evidence type="ECO:0000256" key="1">
    <source>
        <dbReference type="ARBA" id="ARBA00022475"/>
    </source>
</evidence>
<dbReference type="Pfam" id="PF03033">
    <property type="entry name" value="Glyco_transf_28"/>
    <property type="match status" value="1"/>
</dbReference>
<keyword evidence="7 10" id="KW-0472">Membrane</keyword>
<feature type="domain" description="Glycosyl transferase family 28 C-terminal" evidence="12">
    <location>
        <begin position="183"/>
        <end position="344"/>
    </location>
</feature>
<dbReference type="GO" id="GO:0005886">
    <property type="term" value="C:plasma membrane"/>
    <property type="evidence" value="ECO:0007669"/>
    <property type="project" value="UniProtKB-SubCell"/>
</dbReference>
<sequence length="362" mass="38941">MRVVIAAGGTGGHMFPAIAYAKEFQQHDPGGSIVFIGTGKSLEGEILGKEGFGFEPITVEGFVGRGLVGMVRSLMLLPKSLWRATQILRGHRADLVIGTGGYFSPPVVVAAWLLNIPRVLLEPNAMPGLANRVLGPLADRVFLAFESAKPFFSSSKVKVIGTPIRKAFALERPPVPPQKISHLLIFGGSQGARAINSAMLKAVEISSGLREQVTITHQTGADDFERVKAGYAQMGVQADVRPFLFDMPHELAKADLIVCRAGASTLAELSAYGKVGILIPFPQATHNHQEMNARSMEAAGAARVLLQSDLTGQRLAEEIERLMLDIPHLQEMAGQSWILRKVNATEQMVNECLSLVGHPVAS</sequence>
<evidence type="ECO:0000259" key="11">
    <source>
        <dbReference type="Pfam" id="PF03033"/>
    </source>
</evidence>
<accession>A0AA96GDN8</accession>
<feature type="binding site" evidence="10">
    <location>
        <position position="189"/>
    </location>
    <ligand>
        <name>UDP-N-acetyl-alpha-D-glucosamine</name>
        <dbReference type="ChEBI" id="CHEBI:57705"/>
    </ligand>
</feature>
<dbReference type="EC" id="2.4.1.227" evidence="10"/>
<dbReference type="NCBIfam" id="TIGR01133">
    <property type="entry name" value="murG"/>
    <property type="match status" value="1"/>
</dbReference>
<dbReference type="AlphaFoldDB" id="A0AA96GDN8"/>
<feature type="binding site" evidence="10">
    <location>
        <position position="124"/>
    </location>
    <ligand>
        <name>UDP-N-acetyl-alpha-D-glucosamine</name>
        <dbReference type="ChEBI" id="CHEBI:57705"/>
    </ligand>
</feature>
<dbReference type="CDD" id="cd03785">
    <property type="entry name" value="GT28_MurG"/>
    <property type="match status" value="1"/>
</dbReference>
<keyword evidence="5 10" id="KW-0133">Cell shape</keyword>
<keyword evidence="2 10" id="KW-0132">Cell division</keyword>
<dbReference type="HAMAP" id="MF_00033">
    <property type="entry name" value="MurG"/>
    <property type="match status" value="1"/>
</dbReference>
<feature type="binding site" evidence="10">
    <location>
        <position position="165"/>
    </location>
    <ligand>
        <name>UDP-N-acetyl-alpha-D-glucosamine</name>
        <dbReference type="ChEBI" id="CHEBI:57705"/>
    </ligand>
</feature>
<evidence type="ECO:0000256" key="5">
    <source>
        <dbReference type="ARBA" id="ARBA00022960"/>
    </source>
</evidence>
<keyword evidence="8 10" id="KW-0131">Cell cycle</keyword>
<evidence type="ECO:0000256" key="7">
    <source>
        <dbReference type="ARBA" id="ARBA00023136"/>
    </source>
</evidence>
<dbReference type="Gene3D" id="3.40.50.2000">
    <property type="entry name" value="Glycogen Phosphorylase B"/>
    <property type="match status" value="2"/>
</dbReference>
<dbReference type="PANTHER" id="PTHR21015">
    <property type="entry name" value="UDP-N-ACETYLGLUCOSAMINE--N-ACETYLMURAMYL-(PENTAPEPTIDE) PYROPHOSPHORYL-UNDECAPRENOL N-ACETYLGLUCOSAMINE TRANSFERASE 1"/>
    <property type="match status" value="1"/>
</dbReference>
<evidence type="ECO:0000256" key="6">
    <source>
        <dbReference type="ARBA" id="ARBA00022984"/>
    </source>
</evidence>
<name>A0AA96GDN8_9BACT</name>
<feature type="binding site" evidence="10">
    <location>
        <begin position="10"/>
        <end position="12"/>
    </location>
    <ligand>
        <name>UDP-N-acetyl-alpha-D-glucosamine</name>
        <dbReference type="ChEBI" id="CHEBI:57705"/>
    </ligand>
</feature>
<evidence type="ECO:0000259" key="12">
    <source>
        <dbReference type="Pfam" id="PF04101"/>
    </source>
</evidence>
<protein>
    <recommendedName>
        <fullName evidence="10">UDP-N-acetylglucosamine--N-acetylmuramyl-(pentapeptide) pyrophosphoryl-undecaprenol N-acetylglucosamine transferase</fullName>
        <ecNumber evidence="10">2.4.1.227</ecNumber>
    </recommendedName>
    <alternativeName>
        <fullName evidence="10">Undecaprenyl-PP-MurNAc-pentapeptide-UDPGlcNAc GlcNAc transferase</fullName>
    </alternativeName>
</protein>
<keyword evidence="6 10" id="KW-0573">Peptidoglycan synthesis</keyword>
<comment type="caution">
    <text evidence="10">Lacks conserved residue(s) required for the propagation of feature annotation.</text>
</comment>
<dbReference type="InterPro" id="IPR007235">
    <property type="entry name" value="Glyco_trans_28_C"/>
</dbReference>